<protein>
    <submittedName>
        <fullName evidence="1">Uncharacterized protein</fullName>
    </submittedName>
</protein>
<organism evidence="1 2">
    <name type="scientific">Sphaerodactylus townsendi</name>
    <dbReference type="NCBI Taxonomy" id="933632"/>
    <lineage>
        <taxon>Eukaryota</taxon>
        <taxon>Metazoa</taxon>
        <taxon>Chordata</taxon>
        <taxon>Craniata</taxon>
        <taxon>Vertebrata</taxon>
        <taxon>Euteleostomi</taxon>
        <taxon>Lepidosauria</taxon>
        <taxon>Squamata</taxon>
        <taxon>Bifurcata</taxon>
        <taxon>Gekkota</taxon>
        <taxon>Sphaerodactylidae</taxon>
        <taxon>Sphaerodactylus</taxon>
    </lineage>
</organism>
<reference evidence="1" key="1">
    <citation type="submission" date="2021-08" db="EMBL/GenBank/DDBJ databases">
        <title>The first chromosome-level gecko genome reveals the dynamic sex chromosomes of Neotropical dwarf geckos (Sphaerodactylidae: Sphaerodactylus).</title>
        <authorList>
            <person name="Pinto B.J."/>
            <person name="Keating S.E."/>
            <person name="Gamble T."/>
        </authorList>
    </citation>
    <scope>NUCLEOTIDE SEQUENCE</scope>
    <source>
        <strain evidence="1">TG3544</strain>
    </source>
</reference>
<sequence length="174" mass="19341">MGPSFTNHPRRYRVRKGGKDTPANSPYNSTTSRVIGDAWLEKYCIAIACAPRLEQLGAIPGDASSSPYADITANNRDPWPGGESVDLCFATACTSKFIQVLSTPMCCVQRGPLLLSHSNRKQIYICVCVYVCVCVYMYMYINNIITSLKLYRKKRMGSHSKIIGTFAGWHTCDP</sequence>
<gene>
    <name evidence="1" type="ORF">K3G42_009772</name>
</gene>
<dbReference type="EMBL" id="CM037618">
    <property type="protein sequence ID" value="KAH7999388.1"/>
    <property type="molecule type" value="Genomic_DNA"/>
</dbReference>
<proteinExistence type="predicted"/>
<dbReference type="Proteomes" id="UP000827872">
    <property type="component" value="Linkage Group LG05"/>
</dbReference>
<accession>A0ACB8F216</accession>
<name>A0ACB8F216_9SAUR</name>
<keyword evidence="2" id="KW-1185">Reference proteome</keyword>
<comment type="caution">
    <text evidence="1">The sequence shown here is derived from an EMBL/GenBank/DDBJ whole genome shotgun (WGS) entry which is preliminary data.</text>
</comment>
<evidence type="ECO:0000313" key="1">
    <source>
        <dbReference type="EMBL" id="KAH7999388.1"/>
    </source>
</evidence>
<evidence type="ECO:0000313" key="2">
    <source>
        <dbReference type="Proteomes" id="UP000827872"/>
    </source>
</evidence>